<dbReference type="GO" id="GO:0007342">
    <property type="term" value="P:fusion of sperm to egg plasma membrane involved in single fertilization"/>
    <property type="evidence" value="ECO:0007669"/>
    <property type="project" value="TreeGrafter"/>
</dbReference>
<dbReference type="PANTHER" id="PTHR10517">
    <property type="entry name" value="FOLATE RECEPTOR"/>
    <property type="match status" value="1"/>
</dbReference>
<dbReference type="GO" id="GO:0038023">
    <property type="term" value="F:signaling receptor activity"/>
    <property type="evidence" value="ECO:0007669"/>
    <property type="project" value="TreeGrafter"/>
</dbReference>
<dbReference type="Proteomes" id="UP000664991">
    <property type="component" value="Chromosome 15"/>
</dbReference>
<dbReference type="Pfam" id="PF03024">
    <property type="entry name" value="Folate_rec"/>
    <property type="match status" value="2"/>
</dbReference>
<dbReference type="InterPro" id="IPR004269">
    <property type="entry name" value="Folate_rcpt"/>
</dbReference>
<evidence type="ECO:0000313" key="7">
    <source>
        <dbReference type="Proteomes" id="UP000664991"/>
    </source>
</evidence>
<evidence type="ECO:0000313" key="6">
    <source>
        <dbReference type="EMBL" id="KAG5199857.1"/>
    </source>
</evidence>
<evidence type="ECO:0000259" key="5">
    <source>
        <dbReference type="Pfam" id="PF03024"/>
    </source>
</evidence>
<evidence type="ECO:0000256" key="4">
    <source>
        <dbReference type="SAM" id="SignalP"/>
    </source>
</evidence>
<feature type="chain" id="PRO_5032282245" description="Folate receptor-like domain-containing protein" evidence="4">
    <location>
        <begin position="21"/>
        <end position="479"/>
    </location>
</feature>
<keyword evidence="3" id="KW-1015">Disulfide bond</keyword>
<keyword evidence="2 4" id="KW-0732">Signal</keyword>
<evidence type="ECO:0000256" key="1">
    <source>
        <dbReference type="ARBA" id="ARBA00007932"/>
    </source>
</evidence>
<dbReference type="EMBL" id="JAEMGP010000015">
    <property type="protein sequence ID" value="KAG5199857.1"/>
    <property type="molecule type" value="Genomic_DNA"/>
</dbReference>
<feature type="domain" description="Folate receptor-like" evidence="5">
    <location>
        <begin position="30"/>
        <end position="205"/>
    </location>
</feature>
<dbReference type="GO" id="GO:0035036">
    <property type="term" value="P:sperm-egg recognition"/>
    <property type="evidence" value="ECO:0007669"/>
    <property type="project" value="TreeGrafter"/>
</dbReference>
<evidence type="ECO:0000256" key="3">
    <source>
        <dbReference type="ARBA" id="ARBA00023157"/>
    </source>
</evidence>
<sequence length="479" mass="55651">MAWKITPLLCLLVCVAAVGAAQPRTQLLNVCMNARYHKEKPGPEDKLHGQCSPWKNNACCFVNTSIEAHKDISSLYRFDWDHCGKMEPACKRHFIQDICLYECSPNLGPWIQEVNQSWRKERILNVPLCKEDCESWWEDCRTSYTCKSNWHRGWDWTSGYNQCPVKVACHRFDFYFPTPAALCNEIWSHSYRASNYSRGSGRCIQMWFDPVLGNPNEELPLQERKEMPWKLTPLLLFLGWMTSVCNARTRTDLLNVCMDAKHHKAEPGPEDKLHNQCTPWKKNACCSARVSQELHKDTSSLYNFTWDHCGKMEPACQRHFIQDNCLYECSPNLGPWIQEVNQKWRKERFLNVPLCKEDCQSWWEDCRTSHTCKSNWHRGWDWTSGSNKCPNGTTCRTFEAYFPTPAALCEGLWSHSYKLSNYSRGSGRCIQMWFDPALGNPNEEVARFYASALTAEAWPQGIRPLSLCLALMLSLWLHD</sequence>
<protein>
    <recommendedName>
        <fullName evidence="5">Folate receptor-like domain-containing protein</fullName>
    </recommendedName>
</protein>
<accession>A0A836CUU4</accession>
<dbReference type="GO" id="GO:0009897">
    <property type="term" value="C:external side of plasma membrane"/>
    <property type="evidence" value="ECO:0007669"/>
    <property type="project" value="TreeGrafter"/>
</dbReference>
<comment type="similarity">
    <text evidence="1">Belongs to the folate receptor family.</text>
</comment>
<dbReference type="InterPro" id="IPR018143">
    <property type="entry name" value="Folate_rcpt-like"/>
</dbReference>
<dbReference type="PANTHER" id="PTHR10517:SF8">
    <property type="entry name" value="FOLATE RECEPTOR BETA"/>
    <property type="match status" value="1"/>
</dbReference>
<name>A0A836CUU4_SHEEP</name>
<evidence type="ECO:0000256" key="2">
    <source>
        <dbReference type="ARBA" id="ARBA00022729"/>
    </source>
</evidence>
<organism evidence="6 7">
    <name type="scientific">Ovis aries</name>
    <name type="common">Sheep</name>
    <dbReference type="NCBI Taxonomy" id="9940"/>
    <lineage>
        <taxon>Eukaryota</taxon>
        <taxon>Metazoa</taxon>
        <taxon>Chordata</taxon>
        <taxon>Craniata</taxon>
        <taxon>Vertebrata</taxon>
        <taxon>Euteleostomi</taxon>
        <taxon>Mammalia</taxon>
        <taxon>Eutheria</taxon>
        <taxon>Laurasiatheria</taxon>
        <taxon>Artiodactyla</taxon>
        <taxon>Ruminantia</taxon>
        <taxon>Pecora</taxon>
        <taxon>Bovidae</taxon>
        <taxon>Caprinae</taxon>
        <taxon>Ovis</taxon>
    </lineage>
</organism>
<feature type="signal peptide" evidence="4">
    <location>
        <begin position="1"/>
        <end position="20"/>
    </location>
</feature>
<proteinExistence type="inferred from homology"/>
<dbReference type="AlphaFoldDB" id="A0A836CUU4"/>
<reference evidence="6 7" key="1">
    <citation type="submission" date="2020-12" db="EMBL/GenBank/DDBJ databases">
        <title>De novo assembly of Tibetan sheep genome.</title>
        <authorList>
            <person name="Li X."/>
        </authorList>
    </citation>
    <scope>NUCLEOTIDE SEQUENCE [LARGE SCALE GENOMIC DNA]</scope>
    <source>
        <tissue evidence="6">Heart</tissue>
    </source>
</reference>
<gene>
    <name evidence="6" type="ORF">JEQ12_006336</name>
</gene>
<feature type="domain" description="Folate receptor-like" evidence="5">
    <location>
        <begin position="256"/>
        <end position="431"/>
    </location>
</feature>
<dbReference type="GO" id="GO:0007155">
    <property type="term" value="P:cell adhesion"/>
    <property type="evidence" value="ECO:0007669"/>
    <property type="project" value="TreeGrafter"/>
</dbReference>
<comment type="caution">
    <text evidence="6">The sequence shown here is derived from an EMBL/GenBank/DDBJ whole genome shotgun (WGS) entry which is preliminary data.</text>
</comment>